<dbReference type="EMBL" id="AY099466">
    <property type="protein sequence ID" value="AAM47484.1"/>
    <property type="molecule type" value="Genomic_DNA"/>
</dbReference>
<organism evidence="1">
    <name type="scientific">Quercus suber</name>
    <name type="common">Cork oak</name>
    <dbReference type="NCBI Taxonomy" id="58331"/>
    <lineage>
        <taxon>Eukaryota</taxon>
        <taxon>Viridiplantae</taxon>
        <taxon>Streptophyta</taxon>
        <taxon>Embryophyta</taxon>
        <taxon>Tracheophyta</taxon>
        <taxon>Spermatophyta</taxon>
        <taxon>Magnoliopsida</taxon>
        <taxon>eudicotyledons</taxon>
        <taxon>Gunneridae</taxon>
        <taxon>Pentapetalae</taxon>
        <taxon>rosids</taxon>
        <taxon>fabids</taxon>
        <taxon>Fagales</taxon>
        <taxon>Fagaceae</taxon>
        <taxon>Quercus</taxon>
    </lineage>
</organism>
<feature type="non-terminal residue" evidence="1">
    <location>
        <position position="32"/>
    </location>
</feature>
<proteinExistence type="predicted"/>
<evidence type="ECO:0000313" key="1">
    <source>
        <dbReference type="EMBL" id="AAM47484.1"/>
    </source>
</evidence>
<feature type="non-terminal residue" evidence="1">
    <location>
        <position position="1"/>
    </location>
</feature>
<protein>
    <submittedName>
        <fullName evidence="1">Uncharacterized protein</fullName>
    </submittedName>
</protein>
<accession>Q8L8H8</accession>
<dbReference type="AlphaFoldDB" id="Q8L8H8"/>
<reference evidence="1" key="1">
    <citation type="submission" date="2002-04" db="EMBL/GenBank/DDBJ databases">
        <authorList>
            <person name="Nobrega F."/>
            <person name="Vidal R."/>
            <person name="Sardinha R."/>
            <person name="Bruno-de-Sousa R."/>
        </authorList>
    </citation>
    <scope>NUCLEOTIDE SEQUENCE</scope>
</reference>
<name>Q8L8H8_QUESU</name>
<sequence length="32" mass="3675">EQPIKKPEINVQRISVQGAINLFESKQRDHAT</sequence>